<evidence type="ECO:0000313" key="2">
    <source>
        <dbReference type="EMBL" id="CAH1393476.1"/>
    </source>
</evidence>
<keyword evidence="3" id="KW-1185">Reference proteome</keyword>
<dbReference type="PRINTS" id="PR00449">
    <property type="entry name" value="RASTRNSFRMNG"/>
</dbReference>
<proteinExistence type="inferred from homology"/>
<dbReference type="Pfam" id="PF00071">
    <property type="entry name" value="Ras"/>
    <property type="match status" value="1"/>
</dbReference>
<evidence type="ECO:0000313" key="3">
    <source>
        <dbReference type="Proteomes" id="UP001152798"/>
    </source>
</evidence>
<dbReference type="SMART" id="SM00174">
    <property type="entry name" value="RHO"/>
    <property type="match status" value="1"/>
</dbReference>
<dbReference type="PROSITE" id="PS51421">
    <property type="entry name" value="RAS"/>
    <property type="match status" value="1"/>
</dbReference>
<dbReference type="InterPro" id="IPR001806">
    <property type="entry name" value="Small_GTPase"/>
</dbReference>
<protein>
    <submittedName>
        <fullName evidence="2">Uncharacterized protein</fullName>
    </submittedName>
</protein>
<dbReference type="EMBL" id="OV725078">
    <property type="protein sequence ID" value="CAH1393476.1"/>
    <property type="molecule type" value="Genomic_DNA"/>
</dbReference>
<dbReference type="InterPro" id="IPR005225">
    <property type="entry name" value="Small_GTP-bd"/>
</dbReference>
<dbReference type="PANTHER" id="PTHR47979">
    <property type="entry name" value="DRAB11-RELATED"/>
    <property type="match status" value="1"/>
</dbReference>
<dbReference type="Gene3D" id="3.40.50.300">
    <property type="entry name" value="P-loop containing nucleotide triphosphate hydrolases"/>
    <property type="match status" value="1"/>
</dbReference>
<gene>
    <name evidence="2" type="ORF">NEZAVI_LOCUS4146</name>
</gene>
<dbReference type="PROSITE" id="PS51419">
    <property type="entry name" value="RAB"/>
    <property type="match status" value="1"/>
</dbReference>
<dbReference type="GO" id="GO:0003924">
    <property type="term" value="F:GTPase activity"/>
    <property type="evidence" value="ECO:0007669"/>
    <property type="project" value="InterPro"/>
</dbReference>
<dbReference type="SUPFAM" id="SSF52540">
    <property type="entry name" value="P-loop containing nucleoside triphosphate hydrolases"/>
    <property type="match status" value="1"/>
</dbReference>
<dbReference type="SMART" id="SM00176">
    <property type="entry name" value="RAN"/>
    <property type="match status" value="1"/>
</dbReference>
<accession>A0A9P0E8B4</accession>
<dbReference type="SMART" id="SM00173">
    <property type="entry name" value="RAS"/>
    <property type="match status" value="1"/>
</dbReference>
<dbReference type="AlphaFoldDB" id="A0A9P0E8B4"/>
<organism evidence="2 3">
    <name type="scientific">Nezara viridula</name>
    <name type="common">Southern green stink bug</name>
    <name type="synonym">Cimex viridulus</name>
    <dbReference type="NCBI Taxonomy" id="85310"/>
    <lineage>
        <taxon>Eukaryota</taxon>
        <taxon>Metazoa</taxon>
        <taxon>Ecdysozoa</taxon>
        <taxon>Arthropoda</taxon>
        <taxon>Hexapoda</taxon>
        <taxon>Insecta</taxon>
        <taxon>Pterygota</taxon>
        <taxon>Neoptera</taxon>
        <taxon>Paraneoptera</taxon>
        <taxon>Hemiptera</taxon>
        <taxon>Heteroptera</taxon>
        <taxon>Panheteroptera</taxon>
        <taxon>Pentatomomorpha</taxon>
        <taxon>Pentatomoidea</taxon>
        <taxon>Pentatomidae</taxon>
        <taxon>Pentatominae</taxon>
        <taxon>Nezara</taxon>
    </lineage>
</organism>
<name>A0A9P0E8B4_NEZVI</name>
<dbReference type="Proteomes" id="UP001152798">
    <property type="component" value="Chromosome 2"/>
</dbReference>
<dbReference type="NCBIfam" id="TIGR00231">
    <property type="entry name" value="small_GTP"/>
    <property type="match status" value="1"/>
</dbReference>
<evidence type="ECO:0000256" key="1">
    <source>
        <dbReference type="ARBA" id="ARBA00006270"/>
    </source>
</evidence>
<dbReference type="GO" id="GO:0005525">
    <property type="term" value="F:GTP binding"/>
    <property type="evidence" value="ECO:0007669"/>
    <property type="project" value="InterPro"/>
</dbReference>
<sequence>MDWNYKIFVVGDLRVGKTCLVKRFFKKSFSVNYICTMGMVLSSKTMNVSRIRTRINVFDMSGAELFKSIWSIHYKNAVGVVLVYDITKLESYENMLKWYSDVSIQVNPSAVFILVGNKSDLEMNREVPTELAKNFAKSHDFLFMETSALKDENVRQVFQELSLEIQSFNLGCIYHLENQSRSTVNASSLVNVKPYPRPKLITKPRECCPYSCWKILLFG</sequence>
<dbReference type="InterPro" id="IPR050209">
    <property type="entry name" value="Rab_GTPases_membrane_traffic"/>
</dbReference>
<dbReference type="InterPro" id="IPR027417">
    <property type="entry name" value="P-loop_NTPase"/>
</dbReference>
<dbReference type="SMART" id="SM00175">
    <property type="entry name" value="RAB"/>
    <property type="match status" value="1"/>
</dbReference>
<reference evidence="2" key="1">
    <citation type="submission" date="2022-01" db="EMBL/GenBank/DDBJ databases">
        <authorList>
            <person name="King R."/>
        </authorList>
    </citation>
    <scope>NUCLEOTIDE SEQUENCE</scope>
</reference>
<comment type="similarity">
    <text evidence="1">Belongs to the small GTPase superfamily. Rab family.</text>
</comment>
<dbReference type="FunFam" id="3.40.50.300:FF:001447">
    <property type="entry name" value="Ras-related protein Rab-1B"/>
    <property type="match status" value="1"/>
</dbReference>
<dbReference type="OrthoDB" id="10435305at2759"/>
<dbReference type="CDD" id="cd00154">
    <property type="entry name" value="Rab"/>
    <property type="match status" value="1"/>
</dbReference>